<feature type="compositionally biased region" description="Basic residues" evidence="1">
    <location>
        <begin position="45"/>
        <end position="59"/>
    </location>
</feature>
<dbReference type="EMBL" id="KR053197">
    <property type="protein sequence ID" value="AKJ72271.1"/>
    <property type="molecule type" value="Genomic_DNA"/>
</dbReference>
<keyword evidence="2" id="KW-0472">Membrane</keyword>
<keyword evidence="2" id="KW-0812">Transmembrane</keyword>
<accession>A0A0K0N6J0</accession>
<dbReference type="RefSeq" id="YP_009276115.1">
    <property type="nucleotide sequence ID" value="NC_030935.1"/>
</dbReference>
<organism evidence="3 4">
    <name type="scientific">Gordonia phage GRU3</name>
    <dbReference type="NCBI Taxonomy" id="1647473"/>
    <lineage>
        <taxon>Viruses</taxon>
        <taxon>Duplodnaviria</taxon>
        <taxon>Heunggongvirae</taxon>
        <taxon>Uroviricota</taxon>
        <taxon>Caudoviricetes</taxon>
        <taxon>Grutrevirus</taxon>
        <taxon>Grutrevirus GRU3</taxon>
    </lineage>
</organism>
<gene>
    <name evidence="3" type="ORF">GRU3_22</name>
</gene>
<evidence type="ECO:0000256" key="2">
    <source>
        <dbReference type="SAM" id="Phobius"/>
    </source>
</evidence>
<evidence type="ECO:0000256" key="1">
    <source>
        <dbReference type="SAM" id="MobiDB-lite"/>
    </source>
</evidence>
<keyword evidence="2" id="KW-1133">Transmembrane helix</keyword>
<feature type="transmembrane region" description="Helical" evidence="2">
    <location>
        <begin position="6"/>
        <end position="30"/>
    </location>
</feature>
<proteinExistence type="predicted"/>
<sequence length="80" mass="9010">MFTAAVAAYGVPVLIVMALFVAALLVFLVLDYRRYSREVDERARARAMRRHPAGRHRRPLPPADDRPTVQIPAVRSSRPA</sequence>
<evidence type="ECO:0000313" key="4">
    <source>
        <dbReference type="Proteomes" id="UP000207608"/>
    </source>
</evidence>
<dbReference type="GeneID" id="28802580"/>
<evidence type="ECO:0000313" key="3">
    <source>
        <dbReference type="EMBL" id="AKJ72271.1"/>
    </source>
</evidence>
<keyword evidence="4" id="KW-1185">Reference proteome</keyword>
<dbReference type="Proteomes" id="UP000207608">
    <property type="component" value="Segment"/>
</dbReference>
<name>A0A0K0N6J0_9CAUD</name>
<protein>
    <submittedName>
        <fullName evidence="3">Uncharacterized protein</fullName>
    </submittedName>
</protein>
<reference evidence="3 4" key="1">
    <citation type="journal article" date="2015" name="PLoS ONE">
        <title>Lysis to Kill: Evaluation of the Lytic Abilities, and Genomics of Nine Bacteriophages Infective for Gordonia spp. and Their Potential Use in Activated Sludge Foam Biocontrol.</title>
        <authorList>
            <person name="Dyson Z.A."/>
            <person name="Tucci J."/>
            <person name="Seviour R.J."/>
            <person name="Petrovski S."/>
        </authorList>
    </citation>
    <scope>NUCLEOTIDE SEQUENCE [LARGE SCALE GENOMIC DNA]</scope>
</reference>
<dbReference type="KEGG" id="vg:28802580"/>
<feature type="region of interest" description="Disordered" evidence="1">
    <location>
        <begin position="43"/>
        <end position="80"/>
    </location>
</feature>